<sequence length="184" mass="19425">MNKILILTVLSMLGITLHGQQLGAAAGVPAALYSAYRDQKPLATASEKAIIAVDAVNTINITSSINTNVFKVAHKTVSGWMNEGSSAVTGALFAGTVTGKTTLSWSSFTLGAVSQAALPVMLVSFIPKEAEGNAVLNWQTTMEAEASHFHLERSVDIRTFETTGRVQAAENSTAVHTYYLPTPG</sequence>
<keyword evidence="2" id="KW-1185">Reference proteome</keyword>
<organism evidence="1 2">
    <name type="scientific">Dyadobacter frigoris</name>
    <dbReference type="NCBI Taxonomy" id="2576211"/>
    <lineage>
        <taxon>Bacteria</taxon>
        <taxon>Pseudomonadati</taxon>
        <taxon>Bacteroidota</taxon>
        <taxon>Cytophagia</taxon>
        <taxon>Cytophagales</taxon>
        <taxon>Spirosomataceae</taxon>
        <taxon>Dyadobacter</taxon>
    </lineage>
</organism>
<evidence type="ECO:0000313" key="2">
    <source>
        <dbReference type="Proteomes" id="UP000304900"/>
    </source>
</evidence>
<gene>
    <name evidence="1" type="ORF">FDK13_20410</name>
</gene>
<proteinExistence type="predicted"/>
<name>A0A4U6D0Q7_9BACT</name>
<dbReference type="AlphaFoldDB" id="A0A4U6D0Q7"/>
<evidence type="ECO:0000313" key="1">
    <source>
        <dbReference type="EMBL" id="TKT90682.1"/>
    </source>
</evidence>
<comment type="caution">
    <text evidence="1">The sequence shown here is derived from an EMBL/GenBank/DDBJ whole genome shotgun (WGS) entry which is preliminary data.</text>
</comment>
<dbReference type="EMBL" id="SZVO01000009">
    <property type="protein sequence ID" value="TKT90682.1"/>
    <property type="molecule type" value="Genomic_DNA"/>
</dbReference>
<dbReference type="Proteomes" id="UP000304900">
    <property type="component" value="Unassembled WGS sequence"/>
</dbReference>
<dbReference type="RefSeq" id="WP_137341850.1">
    <property type="nucleotide sequence ID" value="NZ_BSQH01000002.1"/>
</dbReference>
<reference evidence="1 2" key="1">
    <citation type="submission" date="2019-05" db="EMBL/GenBank/DDBJ databases">
        <title>Dyadobacter AR-3-8 sp. nov., isolated from arctic soil.</title>
        <authorList>
            <person name="Chaudhary D.K."/>
        </authorList>
    </citation>
    <scope>NUCLEOTIDE SEQUENCE [LARGE SCALE GENOMIC DNA]</scope>
    <source>
        <strain evidence="1 2">AR-3-8</strain>
    </source>
</reference>
<accession>A0A4U6D0Q7</accession>
<protein>
    <submittedName>
        <fullName evidence="1">Uncharacterized protein</fullName>
    </submittedName>
</protein>